<dbReference type="EMBL" id="CBXI010000004">
    <property type="protein sequence ID" value="CDL90260.1"/>
    <property type="molecule type" value="Genomic_DNA"/>
</dbReference>
<evidence type="ECO:0000256" key="4">
    <source>
        <dbReference type="ARBA" id="ARBA00022692"/>
    </source>
</evidence>
<dbReference type="Pfam" id="PF00691">
    <property type="entry name" value="OmpA"/>
    <property type="match status" value="1"/>
</dbReference>
<keyword evidence="10" id="KW-0282">Flagellum</keyword>
<feature type="domain" description="OmpA-like" evidence="9">
    <location>
        <begin position="122"/>
        <end position="243"/>
    </location>
</feature>
<evidence type="ECO:0000256" key="6">
    <source>
        <dbReference type="ARBA" id="ARBA00023136"/>
    </source>
</evidence>
<sequence length="259" mass="29011">MKKRKKGKEPDGMRWMLTYFDLITLLMIFFIVMYSMSQVDQNKYKQLSQSLKVAMGGGKTIIGTDNTPSVKDNVNQIDIPERDNGQTTSQTEQQKFQNLKKEVDQYLSKNGMSKSVSTSVDQRGLVVSINDTLFFDTGKADIKPNIKNKLIGIGKIVNQLGSAIRIEGHTDNVPISNGIYKSNWQLSSVRAANVTQFLQDKVGISPEKLTSVGYGQYRAITDNSTDVNKAKNRRVDIIIENSKFNDIDSNTANSQNNKK</sequence>
<evidence type="ECO:0000256" key="2">
    <source>
        <dbReference type="ARBA" id="ARBA00008914"/>
    </source>
</evidence>
<proteinExistence type="inferred from homology"/>
<evidence type="ECO:0000256" key="7">
    <source>
        <dbReference type="PROSITE-ProRule" id="PRU00473"/>
    </source>
</evidence>
<dbReference type="Gene3D" id="3.30.1330.60">
    <property type="entry name" value="OmpA-like domain"/>
    <property type="match status" value="1"/>
</dbReference>
<dbReference type="AlphaFoldDB" id="W6N341"/>
<dbReference type="Proteomes" id="UP000019482">
    <property type="component" value="Unassembled WGS sequence"/>
</dbReference>
<evidence type="ECO:0000256" key="1">
    <source>
        <dbReference type="ARBA" id="ARBA00004162"/>
    </source>
</evidence>
<dbReference type="SUPFAM" id="SSF103088">
    <property type="entry name" value="OmpA-like"/>
    <property type="match status" value="1"/>
</dbReference>
<reference evidence="10 11" key="1">
    <citation type="journal article" date="2015" name="Genome Announc.">
        <title>Draft Genome Sequence of Clostridium tyrobutyricum Strain DIVETGP, Isolated from Cow's Milk for Grana Padano Production.</title>
        <authorList>
            <person name="Soggiu A."/>
            <person name="Piras C."/>
            <person name="Gaiarsa S."/>
            <person name="Sassera D."/>
            <person name="Roncada P."/>
            <person name="Bendixen E."/>
            <person name="Brasca M."/>
            <person name="Bonizzi L."/>
        </authorList>
    </citation>
    <scope>NUCLEOTIDE SEQUENCE [LARGE SCALE GENOMIC DNA]</scope>
    <source>
        <strain evidence="10 11">DIVETGP</strain>
    </source>
</reference>
<dbReference type="InterPro" id="IPR006665">
    <property type="entry name" value="OmpA-like"/>
</dbReference>
<evidence type="ECO:0000313" key="11">
    <source>
        <dbReference type="Proteomes" id="UP000019482"/>
    </source>
</evidence>
<comment type="similarity">
    <text evidence="2">Belongs to the MotB family.</text>
</comment>
<dbReference type="RefSeq" id="WP_017895662.1">
    <property type="nucleotide sequence ID" value="NZ_CBXI010000004.1"/>
</dbReference>
<dbReference type="CDD" id="cd07185">
    <property type="entry name" value="OmpA_C-like"/>
    <property type="match status" value="1"/>
</dbReference>
<dbReference type="PROSITE" id="PS51123">
    <property type="entry name" value="OMPA_2"/>
    <property type="match status" value="1"/>
</dbReference>
<comment type="subcellular location">
    <subcellularLocation>
        <location evidence="1">Cell membrane</location>
        <topology evidence="1">Single-pass membrane protein</topology>
    </subcellularLocation>
</comment>
<name>W6N341_CLOTY</name>
<dbReference type="InterPro" id="IPR025713">
    <property type="entry name" value="MotB-like_N_dom"/>
</dbReference>
<keyword evidence="4 8" id="KW-0812">Transmembrane</keyword>
<evidence type="ECO:0000256" key="5">
    <source>
        <dbReference type="ARBA" id="ARBA00022989"/>
    </source>
</evidence>
<comment type="caution">
    <text evidence="10">The sequence shown here is derived from an EMBL/GenBank/DDBJ whole genome shotgun (WGS) entry which is preliminary data.</text>
</comment>
<keyword evidence="5 8" id="KW-1133">Transmembrane helix</keyword>
<keyword evidence="10" id="KW-0969">Cilium</keyword>
<evidence type="ECO:0000256" key="3">
    <source>
        <dbReference type="ARBA" id="ARBA00022475"/>
    </source>
</evidence>
<dbReference type="Pfam" id="PF13677">
    <property type="entry name" value="MotB_plug"/>
    <property type="match status" value="1"/>
</dbReference>
<feature type="transmembrane region" description="Helical" evidence="8">
    <location>
        <begin position="12"/>
        <end position="36"/>
    </location>
</feature>
<dbReference type="PANTHER" id="PTHR30329">
    <property type="entry name" value="STATOR ELEMENT OF FLAGELLAR MOTOR COMPLEX"/>
    <property type="match status" value="1"/>
</dbReference>
<evidence type="ECO:0000259" key="9">
    <source>
        <dbReference type="PROSITE" id="PS51123"/>
    </source>
</evidence>
<keyword evidence="6 7" id="KW-0472">Membrane</keyword>
<protein>
    <submittedName>
        <fullName evidence="10">Flagellar motor rotation protein MotB</fullName>
    </submittedName>
</protein>
<dbReference type="InterPro" id="IPR050330">
    <property type="entry name" value="Bact_OuterMem_StrucFunc"/>
</dbReference>
<dbReference type="GO" id="GO:0005886">
    <property type="term" value="C:plasma membrane"/>
    <property type="evidence" value="ECO:0007669"/>
    <property type="project" value="UniProtKB-SubCell"/>
</dbReference>
<gene>
    <name evidence="10" type="ORF">CTDIVETGP_0330</name>
</gene>
<dbReference type="OrthoDB" id="9815217at2"/>
<keyword evidence="11" id="KW-1185">Reference proteome</keyword>
<dbReference type="GeneID" id="29418378"/>
<organism evidence="10 11">
    <name type="scientific">Clostridium tyrobutyricum DIVETGP</name>
    <dbReference type="NCBI Taxonomy" id="1408889"/>
    <lineage>
        <taxon>Bacteria</taxon>
        <taxon>Bacillati</taxon>
        <taxon>Bacillota</taxon>
        <taxon>Clostridia</taxon>
        <taxon>Eubacteriales</taxon>
        <taxon>Clostridiaceae</taxon>
        <taxon>Clostridium</taxon>
    </lineage>
</organism>
<dbReference type="PANTHER" id="PTHR30329:SF21">
    <property type="entry name" value="LIPOPROTEIN YIAD-RELATED"/>
    <property type="match status" value="1"/>
</dbReference>
<accession>W6N341</accession>
<keyword evidence="10" id="KW-0966">Cell projection</keyword>
<evidence type="ECO:0000256" key="8">
    <source>
        <dbReference type="SAM" id="Phobius"/>
    </source>
</evidence>
<dbReference type="InterPro" id="IPR036737">
    <property type="entry name" value="OmpA-like_sf"/>
</dbReference>
<evidence type="ECO:0000313" key="10">
    <source>
        <dbReference type="EMBL" id="CDL90260.1"/>
    </source>
</evidence>
<keyword evidence="3" id="KW-1003">Cell membrane</keyword>